<feature type="transmembrane region" description="Helical" evidence="12">
    <location>
        <begin position="36"/>
        <end position="56"/>
    </location>
</feature>
<evidence type="ECO:0000256" key="9">
    <source>
        <dbReference type="PIRSR" id="PIRSR005091-1"/>
    </source>
</evidence>
<name>A0A6B8RD06_9BACL</name>
<dbReference type="InterPro" id="IPR017850">
    <property type="entry name" value="Alkaline_phosphatase_core_sf"/>
</dbReference>
<dbReference type="GO" id="GO:0005886">
    <property type="term" value="C:plasma membrane"/>
    <property type="evidence" value="ECO:0007669"/>
    <property type="project" value="UniProtKB-SubCell"/>
</dbReference>
<sequence length="615" mass="70234">MALLKLGNRRFIIFTLILALKGCLAWFVVFEDGPSWGTILTEIPFFWVMFTLIEWFAKERKLFYYLIVNLLITVLYFAVLMYYKYYGIIATYHALNQMDKVTKVGESTYSLLDPYYLLIFIDIIVFAVILLRKRIKLGANPFKLIPMRKSVLSLVFILSITSCLFSILPNKASMNENKKAEEMGILNYELYTVLSDSNQEIETVPMASINLSAIKKLKGIETPLQPQYFGKFKNKNLIIVQLESFQNFLIDLKVDGQEITPNINKLAKENIDFDNFYTMVGQGTTSDAEYVVNTSLYVPEHEAATDHFVDKALPSLPKLLLDNGFTTATFHTNKVEFWNRQELYTSLGWEHYYDQSFFGDDDHIAFGASDEILYSKTVNQLEKMDQSAQPFYAQMITMSAHHPYTIPESKIKMKLPEPFKDNLLGNYLQAQNYADYALGQFIANLKSRGLWDDSIILFYGDHQGLPLHSLSKDELELMHQLLGRAYTNSDMFNIPLIIHTPDVAMHQVIENTGGQIDILPTVANLLGVSLENQIYFGEDLLNQTTNLLPMRHFLPTGSFITDLSLFLPGIAYEDGVNYSLAPVEGSAFPATEQQYENALELLRLSDSYVTQLPDK</sequence>
<keyword evidence="10" id="KW-0479">Metal-binding</keyword>
<evidence type="ECO:0000256" key="2">
    <source>
        <dbReference type="ARBA" id="ARBA00004936"/>
    </source>
</evidence>
<feature type="binding site" evidence="10">
    <location>
        <position position="401"/>
    </location>
    <ligand>
        <name>substrate</name>
    </ligand>
</feature>
<dbReference type="PANTHER" id="PTHR47371:SF3">
    <property type="entry name" value="PHOSPHOGLYCEROL TRANSFERASE I"/>
    <property type="match status" value="1"/>
</dbReference>
<feature type="transmembrane region" description="Helical" evidence="12">
    <location>
        <begin position="12"/>
        <end position="30"/>
    </location>
</feature>
<evidence type="ECO:0000256" key="7">
    <source>
        <dbReference type="ARBA" id="ARBA00023136"/>
    </source>
</evidence>
<protein>
    <submittedName>
        <fullName evidence="14">LTA synthase family protein</fullName>
    </submittedName>
</protein>
<dbReference type="EMBL" id="CP034235">
    <property type="protein sequence ID" value="QGQ94050.1"/>
    <property type="molecule type" value="Genomic_DNA"/>
</dbReference>
<organism evidence="14 15">
    <name type="scientific">Paenibacillus psychroresistens</name>
    <dbReference type="NCBI Taxonomy" id="1778678"/>
    <lineage>
        <taxon>Bacteria</taxon>
        <taxon>Bacillati</taxon>
        <taxon>Bacillota</taxon>
        <taxon>Bacilli</taxon>
        <taxon>Bacillales</taxon>
        <taxon>Paenibacillaceae</taxon>
        <taxon>Paenibacillus</taxon>
    </lineage>
</organism>
<dbReference type="Pfam" id="PF00884">
    <property type="entry name" value="Sulfatase"/>
    <property type="match status" value="1"/>
</dbReference>
<dbReference type="AlphaFoldDB" id="A0A6B8RD06"/>
<keyword evidence="10" id="KW-0464">Manganese</keyword>
<comment type="pathway">
    <text evidence="2">Cell wall biogenesis; lipoteichoic acid biosynthesis.</text>
</comment>
<evidence type="ECO:0000256" key="1">
    <source>
        <dbReference type="ARBA" id="ARBA00004651"/>
    </source>
</evidence>
<reference evidence="15" key="1">
    <citation type="submission" date="2018-11" db="EMBL/GenBank/DDBJ databases">
        <title>Complete genome sequence of Paenibacillus sp. ML311-T8.</title>
        <authorList>
            <person name="Nam Y.-D."/>
            <person name="Kang J."/>
            <person name="Chung W.-H."/>
            <person name="Park Y.S."/>
        </authorList>
    </citation>
    <scope>NUCLEOTIDE SEQUENCE [LARGE SCALE GENOMIC DNA]</scope>
    <source>
        <strain evidence="15">ML311-T8</strain>
    </source>
</reference>
<dbReference type="InterPro" id="IPR012160">
    <property type="entry name" value="LtaS-like"/>
</dbReference>
<dbReference type="InterPro" id="IPR050448">
    <property type="entry name" value="OpgB/LTA_synthase_biosynth"/>
</dbReference>
<feature type="transmembrane region" description="Helical" evidence="12">
    <location>
        <begin position="151"/>
        <end position="168"/>
    </location>
</feature>
<evidence type="ECO:0000256" key="8">
    <source>
        <dbReference type="PIRNR" id="PIRNR005091"/>
    </source>
</evidence>
<evidence type="ECO:0000259" key="13">
    <source>
        <dbReference type="Pfam" id="PF00884"/>
    </source>
</evidence>
<comment type="similarity">
    <text evidence="3 8">Belongs to the LTA synthase family.</text>
</comment>
<keyword evidence="6 12" id="KW-1133">Transmembrane helix</keyword>
<accession>A0A6B8RD06</accession>
<dbReference type="GO" id="GO:0046872">
    <property type="term" value="F:metal ion binding"/>
    <property type="evidence" value="ECO:0007669"/>
    <property type="project" value="UniProtKB-KW"/>
</dbReference>
<feature type="binding site" evidence="11">
    <location>
        <position position="462"/>
    </location>
    <ligand>
        <name>Mn(2+)</name>
        <dbReference type="ChEBI" id="CHEBI:29035"/>
    </ligand>
</feature>
<feature type="binding site" evidence="11">
    <location>
        <position position="461"/>
    </location>
    <ligand>
        <name>Mn(2+)</name>
        <dbReference type="ChEBI" id="CHEBI:29035"/>
    </ligand>
</feature>
<proteinExistence type="inferred from homology"/>
<keyword evidence="15" id="KW-1185">Reference proteome</keyword>
<evidence type="ECO:0000256" key="4">
    <source>
        <dbReference type="ARBA" id="ARBA00022475"/>
    </source>
</evidence>
<keyword evidence="4 8" id="KW-1003">Cell membrane</keyword>
<evidence type="ECO:0000256" key="10">
    <source>
        <dbReference type="PIRSR" id="PIRSR005091-2"/>
    </source>
</evidence>
<gene>
    <name evidence="14" type="ORF">EHS13_03555</name>
</gene>
<evidence type="ECO:0000256" key="5">
    <source>
        <dbReference type="ARBA" id="ARBA00022692"/>
    </source>
</evidence>
<dbReference type="OrthoDB" id="5901192at2"/>
<feature type="binding site" evidence="11">
    <location>
        <position position="243"/>
    </location>
    <ligand>
        <name>Mn(2+)</name>
        <dbReference type="ChEBI" id="CHEBI:29035"/>
    </ligand>
</feature>
<dbReference type="SUPFAM" id="SSF53649">
    <property type="entry name" value="Alkaline phosphatase-like"/>
    <property type="match status" value="1"/>
</dbReference>
<dbReference type="Proteomes" id="UP000426246">
    <property type="component" value="Chromosome"/>
</dbReference>
<dbReference type="KEGG" id="ppsc:EHS13_03555"/>
<dbReference type="PIRSF" id="PIRSF005091">
    <property type="entry name" value="Mmb_sulf_HI1246"/>
    <property type="match status" value="1"/>
</dbReference>
<dbReference type="CDD" id="cd16015">
    <property type="entry name" value="LTA_synthase"/>
    <property type="match status" value="1"/>
</dbReference>
<evidence type="ECO:0000256" key="11">
    <source>
        <dbReference type="PIRSR" id="PIRSR005091-3"/>
    </source>
</evidence>
<dbReference type="InterPro" id="IPR000917">
    <property type="entry name" value="Sulfatase_N"/>
</dbReference>
<evidence type="ECO:0000256" key="12">
    <source>
        <dbReference type="SAM" id="Phobius"/>
    </source>
</evidence>
<dbReference type="RefSeq" id="WP_155699047.1">
    <property type="nucleotide sequence ID" value="NZ_CP034235.1"/>
</dbReference>
<dbReference type="Gene3D" id="3.40.720.10">
    <property type="entry name" value="Alkaline Phosphatase, subunit A"/>
    <property type="match status" value="1"/>
</dbReference>
<dbReference type="PANTHER" id="PTHR47371">
    <property type="entry name" value="LIPOTEICHOIC ACID SYNTHASE"/>
    <property type="match status" value="1"/>
</dbReference>
<feature type="transmembrane region" description="Helical" evidence="12">
    <location>
        <begin position="114"/>
        <end position="131"/>
    </location>
</feature>
<dbReference type="Gene3D" id="3.30.1120.170">
    <property type="match status" value="1"/>
</dbReference>
<feature type="transmembrane region" description="Helical" evidence="12">
    <location>
        <begin position="63"/>
        <end position="83"/>
    </location>
</feature>
<feature type="binding site" evidence="11">
    <location>
        <position position="285"/>
    </location>
    <ligand>
        <name>Mn(2+)</name>
        <dbReference type="ChEBI" id="CHEBI:29035"/>
    </ligand>
</feature>
<keyword evidence="7 8" id="KW-0472">Membrane</keyword>
<evidence type="ECO:0000256" key="3">
    <source>
        <dbReference type="ARBA" id="ARBA00009983"/>
    </source>
</evidence>
<feature type="domain" description="Sulfatase N-terminal" evidence="13">
    <location>
        <begin position="235"/>
        <end position="528"/>
    </location>
</feature>
<evidence type="ECO:0000313" key="15">
    <source>
        <dbReference type="Proteomes" id="UP000426246"/>
    </source>
</evidence>
<keyword evidence="5 12" id="KW-0812">Transmembrane</keyword>
<evidence type="ECO:0000313" key="14">
    <source>
        <dbReference type="EMBL" id="QGQ94050.1"/>
    </source>
</evidence>
<feature type="active site" evidence="9">
    <location>
        <position position="285"/>
    </location>
</feature>
<comment type="subcellular location">
    <subcellularLocation>
        <location evidence="1">Cell membrane</location>
        <topology evidence="1">Multi-pass membrane protein</topology>
    </subcellularLocation>
</comment>
<evidence type="ECO:0000256" key="6">
    <source>
        <dbReference type="ARBA" id="ARBA00022989"/>
    </source>
</evidence>